<dbReference type="Pfam" id="PF26622">
    <property type="entry name" value="DUF8199"/>
    <property type="match status" value="1"/>
</dbReference>
<dbReference type="AlphaFoldDB" id="A0A7J5AQ77"/>
<dbReference type="Proteomes" id="UP000467305">
    <property type="component" value="Unassembled WGS sequence"/>
</dbReference>
<name>A0A7J5AQ77_9FLAO</name>
<keyword evidence="1" id="KW-0732">Signal</keyword>
<evidence type="ECO:0000256" key="1">
    <source>
        <dbReference type="SAM" id="SignalP"/>
    </source>
</evidence>
<organism evidence="2 3">
    <name type="scientific">Tenacibaculum aiptasiae</name>
    <dbReference type="NCBI Taxonomy" id="426481"/>
    <lineage>
        <taxon>Bacteria</taxon>
        <taxon>Pseudomonadati</taxon>
        <taxon>Bacteroidota</taxon>
        <taxon>Flavobacteriia</taxon>
        <taxon>Flavobacteriales</taxon>
        <taxon>Flavobacteriaceae</taxon>
        <taxon>Tenacibaculum</taxon>
    </lineage>
</organism>
<feature type="signal peptide" evidence="1">
    <location>
        <begin position="1"/>
        <end position="25"/>
    </location>
</feature>
<dbReference type="OrthoDB" id="1493875at2"/>
<accession>A0A7J5AQ77</accession>
<comment type="caution">
    <text evidence="2">The sequence shown here is derived from an EMBL/GenBank/DDBJ whole genome shotgun (WGS) entry which is preliminary data.</text>
</comment>
<protein>
    <recommendedName>
        <fullName evidence="4">Secreted protein</fullName>
    </recommendedName>
</protein>
<proteinExistence type="predicted"/>
<dbReference type="InterPro" id="IPR058512">
    <property type="entry name" value="DUF8199"/>
</dbReference>
<evidence type="ECO:0000313" key="3">
    <source>
        <dbReference type="Proteomes" id="UP000467305"/>
    </source>
</evidence>
<reference evidence="2 3" key="1">
    <citation type="submission" date="2019-09" db="EMBL/GenBank/DDBJ databases">
        <authorList>
            <person name="Cao W.R."/>
        </authorList>
    </citation>
    <scope>NUCLEOTIDE SEQUENCE [LARGE SCALE GENOMIC DNA]</scope>
    <source>
        <strain evidence="3">a4</strain>
    </source>
</reference>
<evidence type="ECO:0000313" key="2">
    <source>
        <dbReference type="EMBL" id="KAB1159771.1"/>
    </source>
</evidence>
<evidence type="ECO:0008006" key="4">
    <source>
        <dbReference type="Google" id="ProtNLM"/>
    </source>
</evidence>
<dbReference type="EMBL" id="WAAU01000008">
    <property type="protein sequence ID" value="KAB1159771.1"/>
    <property type="molecule type" value="Genomic_DNA"/>
</dbReference>
<sequence length="137" mass="15615">MKSISHKILSFLMAFVVVFSTMSFNIDMHYCGDTLVDSNVFGSATNCGMKMKKTSTKECSISKKNCCNDKQISVEGQDELKTSFDSLTKKQQLFALSFVYTYTNLFIEESDNNNSYKDYTPPLVVKPIYKLDETYLI</sequence>
<feature type="chain" id="PRO_5029480472" description="Secreted protein" evidence="1">
    <location>
        <begin position="26"/>
        <end position="137"/>
    </location>
</feature>
<dbReference type="InterPro" id="IPR058060">
    <property type="entry name" value="HYC_CC_PP"/>
</dbReference>
<dbReference type="NCBIfam" id="NF047658">
    <property type="entry name" value="HYC_CC_PP"/>
    <property type="match status" value="1"/>
</dbReference>
<gene>
    <name evidence="2" type="ORF">F7018_05530</name>
</gene>
<dbReference type="RefSeq" id="WP_150899016.1">
    <property type="nucleotide sequence ID" value="NZ_WAAU01000008.1"/>
</dbReference>
<keyword evidence="3" id="KW-1185">Reference proteome</keyword>